<dbReference type="AlphaFoldDB" id="A0AAD9MVZ0"/>
<dbReference type="Proteomes" id="UP001208570">
    <property type="component" value="Unassembled WGS sequence"/>
</dbReference>
<dbReference type="CDD" id="cd01670">
    <property type="entry name" value="Death"/>
    <property type="match status" value="1"/>
</dbReference>
<name>A0AAD9MVZ0_9ANNE</name>
<dbReference type="InterPro" id="IPR011029">
    <property type="entry name" value="DEATH-like_dom_sf"/>
</dbReference>
<protein>
    <recommendedName>
        <fullName evidence="3">Death domain-containing protein</fullName>
    </recommendedName>
</protein>
<feature type="coiled-coil region" evidence="1">
    <location>
        <begin position="405"/>
        <end position="460"/>
    </location>
</feature>
<sequence length="748" mass="87192">MICCEFVPTNVGLICGKNESQRWKRRLLYRCQGDVGQLRVIVMKDGSNSLVKTTNEIVRFDPGIQDGYPISGLIVKRICAALDRGMKWLRDKRGSGQIVRYPDGITGLQFYRRHQALEDLKNERPKSISAVRQALREAVDKMETELQTIERDFYGGATCDDDIRSVKPHVRRLCAAFNVTYIHGSYQLDEILAQCRDLADDDENAIERQTVEMVSRYEEKIRNFVPSKFEDMIRDAEEMIGFMEKYLLSYYNSNSNNNSNSNKTTYNSNSKKQNKNKDDQYLETAIHYEEKRHELKDAILSHLRNITYMSRMYYDKGTPVKVFGLAINELARRRDCGDLPFLLIFPQCCQNIRNACHGIRKWIESDEQYAAFLACDVADLDQKRAEQLRRMRDAQHSHYVVEHRLKRVAGELGELTGELERLKERELDNEKQVQQLEAAVQLMALEVETLEEQREEIRNKEQPDANRLGTIASRISRLRYSIPAKNGEISDVKAKTSFIADKRELHASKLKQFAQLQHDVTYTKMAAAIEEVEMDCIVRCLERLRYIYLRKISPASTRHIFHNTTPKVKVHVDKVKPTQGRILKPSRRQIEVEDKDELEKVARLVARRIDGDWPKLYRNLPFYPPRGRHNIDDDVSSIVRERMRVADRVKAEASLEKWRRVHTRANVDDLKETLMKMNRPDVINSLERQKRQRHGNKNDVQKKWQNLRTLQLITSRITRYKSSRMVNASTDQFVKKVRLPKIAAGKGT</sequence>
<proteinExistence type="predicted"/>
<dbReference type="InterPro" id="IPR000488">
    <property type="entry name" value="Death_dom"/>
</dbReference>
<dbReference type="PROSITE" id="PS50017">
    <property type="entry name" value="DEATH_DOMAIN"/>
    <property type="match status" value="1"/>
</dbReference>
<keyword evidence="5" id="KW-1185">Reference proteome</keyword>
<dbReference type="Gene3D" id="1.10.533.10">
    <property type="entry name" value="Death Domain, Fas"/>
    <property type="match status" value="1"/>
</dbReference>
<dbReference type="EMBL" id="JAODUP010000535">
    <property type="protein sequence ID" value="KAK2147802.1"/>
    <property type="molecule type" value="Genomic_DNA"/>
</dbReference>
<organism evidence="4 5">
    <name type="scientific">Paralvinella palmiformis</name>
    <dbReference type="NCBI Taxonomy" id="53620"/>
    <lineage>
        <taxon>Eukaryota</taxon>
        <taxon>Metazoa</taxon>
        <taxon>Spiralia</taxon>
        <taxon>Lophotrochozoa</taxon>
        <taxon>Annelida</taxon>
        <taxon>Polychaeta</taxon>
        <taxon>Sedentaria</taxon>
        <taxon>Canalipalpata</taxon>
        <taxon>Terebellida</taxon>
        <taxon>Terebelliformia</taxon>
        <taxon>Alvinellidae</taxon>
        <taxon>Paralvinella</taxon>
    </lineage>
</organism>
<feature type="compositionally biased region" description="Low complexity" evidence="2">
    <location>
        <begin position="258"/>
        <end position="271"/>
    </location>
</feature>
<gene>
    <name evidence="4" type="ORF">LSH36_535g03018</name>
</gene>
<reference evidence="4" key="1">
    <citation type="journal article" date="2023" name="Mol. Biol. Evol.">
        <title>Third-Generation Sequencing Reveals the Adaptive Role of the Epigenome in Three Deep-Sea Polychaetes.</title>
        <authorList>
            <person name="Perez M."/>
            <person name="Aroh O."/>
            <person name="Sun Y."/>
            <person name="Lan Y."/>
            <person name="Juniper S.K."/>
            <person name="Young C.R."/>
            <person name="Angers B."/>
            <person name="Qian P.Y."/>
        </authorList>
    </citation>
    <scope>NUCLEOTIDE SEQUENCE</scope>
    <source>
        <strain evidence="4">P08H-3</strain>
    </source>
</reference>
<evidence type="ECO:0000259" key="3">
    <source>
        <dbReference type="PROSITE" id="PS50017"/>
    </source>
</evidence>
<feature type="region of interest" description="Disordered" evidence="2">
    <location>
        <begin position="258"/>
        <end position="278"/>
    </location>
</feature>
<evidence type="ECO:0000256" key="1">
    <source>
        <dbReference type="SAM" id="Coils"/>
    </source>
</evidence>
<accession>A0AAD9MVZ0</accession>
<dbReference type="SUPFAM" id="SSF47986">
    <property type="entry name" value="DEATH domain"/>
    <property type="match status" value="1"/>
</dbReference>
<dbReference type="GO" id="GO:0007165">
    <property type="term" value="P:signal transduction"/>
    <property type="evidence" value="ECO:0007669"/>
    <property type="project" value="InterPro"/>
</dbReference>
<evidence type="ECO:0000256" key="2">
    <source>
        <dbReference type="SAM" id="MobiDB-lite"/>
    </source>
</evidence>
<evidence type="ECO:0000313" key="5">
    <source>
        <dbReference type="Proteomes" id="UP001208570"/>
    </source>
</evidence>
<feature type="domain" description="Death" evidence="3">
    <location>
        <begin position="598"/>
        <end position="690"/>
    </location>
</feature>
<evidence type="ECO:0000313" key="4">
    <source>
        <dbReference type="EMBL" id="KAK2147802.1"/>
    </source>
</evidence>
<comment type="caution">
    <text evidence="4">The sequence shown here is derived from an EMBL/GenBank/DDBJ whole genome shotgun (WGS) entry which is preliminary data.</text>
</comment>
<keyword evidence="1" id="KW-0175">Coiled coil</keyword>